<evidence type="ECO:0000256" key="3">
    <source>
        <dbReference type="PROSITE-ProRule" id="PRU00649"/>
    </source>
</evidence>
<dbReference type="PANTHER" id="PTHR46548">
    <property type="entry name" value="BAH AND TFIIS DOMAIN-CONTAINING PROTEIN-RELATED"/>
    <property type="match status" value="1"/>
</dbReference>
<evidence type="ECO:0000313" key="9">
    <source>
        <dbReference type="EMBL" id="CAK9234710.1"/>
    </source>
</evidence>
<evidence type="ECO:0000259" key="4">
    <source>
        <dbReference type="PROSITE" id="PS51319"/>
    </source>
</evidence>
<dbReference type="EMBL" id="CAXANX010000033">
    <property type="protein sequence ID" value="CAK9188877.1"/>
    <property type="molecule type" value="Genomic_DNA"/>
</dbReference>
<dbReference type="Proteomes" id="UP001497512">
    <property type="component" value="Unassembled WGS sequence"/>
</dbReference>
<reference evidence="7" key="1">
    <citation type="submission" date="2024-02" db="EMBL/GenBank/DDBJ databases">
        <authorList>
            <consortium name="ELIXIR-Norway"/>
            <consortium name="Elixir Norway"/>
        </authorList>
    </citation>
    <scope>NUCLEOTIDE SEQUENCE</scope>
</reference>
<dbReference type="InterPro" id="IPR035441">
    <property type="entry name" value="TFIIS/LEDGF_dom_sf"/>
</dbReference>
<dbReference type="EMBL" id="OZ019900">
    <property type="protein sequence ID" value="CAK9234700.1"/>
    <property type="molecule type" value="Genomic_DNA"/>
</dbReference>
<evidence type="ECO:0000313" key="6">
    <source>
        <dbReference type="EMBL" id="CAK9188855.1"/>
    </source>
</evidence>
<dbReference type="InterPro" id="IPR017923">
    <property type="entry name" value="TFIIS_N"/>
</dbReference>
<evidence type="ECO:0000256" key="2">
    <source>
        <dbReference type="ARBA" id="ARBA00023242"/>
    </source>
</evidence>
<keyword evidence="2 3" id="KW-0539">Nucleus</keyword>
<dbReference type="EMBL" id="OZ019900">
    <property type="protein sequence ID" value="CAK9234742.1"/>
    <property type="molecule type" value="Genomic_DNA"/>
</dbReference>
<dbReference type="SUPFAM" id="SSF47676">
    <property type="entry name" value="Conserved domain common to transcription factors TFIIS, elongin A, CRSP70"/>
    <property type="match status" value="1"/>
</dbReference>
<dbReference type="SMART" id="SM00509">
    <property type="entry name" value="TFS2N"/>
    <property type="match status" value="1"/>
</dbReference>
<sequence>MKLDDEIANILDKDGGLLNVGVVERLVQLMPNDPQDDVVSKVADVLACRSMLAGVIAATENAECLNQFVHLGGLWSLDDWLQEAHKGKVGEGVEGGGSPKECDKGVEDLLLALLQALDGLPVDLKALKTCSVGKSVNHLWSHKNPEIQKKARKLQRTSWLHQLGWHSPLFGVDTQVVVPIPKRSGFSDDDAYKI</sequence>
<dbReference type="EMBL" id="CAXANX010000033">
    <property type="protein sequence ID" value="CAK9188835.1"/>
    <property type="molecule type" value="Genomic_DNA"/>
</dbReference>
<evidence type="ECO:0000313" key="12">
    <source>
        <dbReference type="EMBL" id="CAK9234764.1"/>
    </source>
</evidence>
<dbReference type="EMBL" id="OZ019900">
    <property type="protein sequence ID" value="CAK9234710.1"/>
    <property type="molecule type" value="Genomic_DNA"/>
</dbReference>
<dbReference type="Gene3D" id="1.20.930.10">
    <property type="entry name" value="Conserved domain common to transcription factors TFIIS, elongin A, CRSP70"/>
    <property type="match status" value="1"/>
</dbReference>
<evidence type="ECO:0000256" key="1">
    <source>
        <dbReference type="ARBA" id="ARBA00004123"/>
    </source>
</evidence>
<dbReference type="EMBL" id="OZ019900">
    <property type="protein sequence ID" value="CAK9234718.1"/>
    <property type="molecule type" value="Genomic_DNA"/>
</dbReference>
<evidence type="ECO:0000313" key="8">
    <source>
        <dbReference type="EMBL" id="CAK9234700.1"/>
    </source>
</evidence>
<name>A0ABP0T713_9BRYO</name>
<dbReference type="PROSITE" id="PS51319">
    <property type="entry name" value="TFIIS_N"/>
    <property type="match status" value="1"/>
</dbReference>
<evidence type="ECO:0000313" key="13">
    <source>
        <dbReference type="Proteomes" id="UP001497512"/>
    </source>
</evidence>
<protein>
    <recommendedName>
        <fullName evidence="4">TFIIS N-terminal domain-containing protein</fullName>
    </recommendedName>
</protein>
<evidence type="ECO:0000313" key="10">
    <source>
        <dbReference type="EMBL" id="CAK9234718.1"/>
    </source>
</evidence>
<dbReference type="EMBL" id="CAXANX010000033">
    <property type="protein sequence ID" value="CAK9188855.1"/>
    <property type="molecule type" value="Genomic_DNA"/>
</dbReference>
<gene>
    <name evidence="8" type="ORF">CSSPTR1EN2_LOCUS22348</name>
    <name evidence="9" type="ORF">CSSPTR1EN2_LOCUS22353</name>
    <name evidence="10" type="ORF">CSSPTR1EN2_LOCUS22357</name>
    <name evidence="11" type="ORF">CSSPTR1EN2_LOCUS22369</name>
    <name evidence="12" type="ORF">CSSPTR1EN2_LOCUS22380</name>
    <name evidence="5" type="ORF">CSSPTR1EN2_LOCUS24093</name>
    <name evidence="6" type="ORF">CSSPTR1EN2_LOCUS24105</name>
    <name evidence="7" type="ORF">CSSPTR1EN2_LOCUS24117</name>
</gene>
<feature type="domain" description="TFIIS N-terminal" evidence="4">
    <location>
        <begin position="91"/>
        <end position="166"/>
    </location>
</feature>
<comment type="subcellular location">
    <subcellularLocation>
        <location evidence="1 3">Nucleus</location>
    </subcellularLocation>
</comment>
<dbReference type="Pfam" id="PF08711">
    <property type="entry name" value="Med26"/>
    <property type="match status" value="1"/>
</dbReference>
<evidence type="ECO:0000313" key="5">
    <source>
        <dbReference type="EMBL" id="CAK9188835.1"/>
    </source>
</evidence>
<dbReference type="PANTHER" id="PTHR46548:SF1">
    <property type="entry name" value="BAH AND TFIIS DOMAIN-CONTAINING PROTEIN-RELATED"/>
    <property type="match status" value="1"/>
</dbReference>
<dbReference type="EMBL" id="OZ019900">
    <property type="protein sequence ID" value="CAK9234764.1"/>
    <property type="molecule type" value="Genomic_DNA"/>
</dbReference>
<evidence type="ECO:0000313" key="11">
    <source>
        <dbReference type="EMBL" id="CAK9234742.1"/>
    </source>
</evidence>
<organism evidence="7 13">
    <name type="scientific">Sphagnum troendelagicum</name>
    <dbReference type="NCBI Taxonomy" id="128251"/>
    <lineage>
        <taxon>Eukaryota</taxon>
        <taxon>Viridiplantae</taxon>
        <taxon>Streptophyta</taxon>
        <taxon>Embryophyta</taxon>
        <taxon>Bryophyta</taxon>
        <taxon>Sphagnophytina</taxon>
        <taxon>Sphagnopsida</taxon>
        <taxon>Sphagnales</taxon>
        <taxon>Sphagnaceae</taxon>
        <taxon>Sphagnum</taxon>
    </lineage>
</organism>
<dbReference type="InterPro" id="IPR003617">
    <property type="entry name" value="TFIIS/CRSP70_N_sub"/>
</dbReference>
<accession>A0ABP0T713</accession>
<keyword evidence="13" id="KW-1185">Reference proteome</keyword>
<dbReference type="Proteomes" id="UP001497512">
    <property type="component" value="Chromosome 8"/>
</dbReference>
<evidence type="ECO:0000313" key="7">
    <source>
        <dbReference type="EMBL" id="CAK9188877.1"/>
    </source>
</evidence>
<proteinExistence type="predicted"/>